<evidence type="ECO:0008006" key="3">
    <source>
        <dbReference type="Google" id="ProtNLM"/>
    </source>
</evidence>
<name>A0ABD3JMB0_EUCGL</name>
<dbReference type="EMBL" id="JBJKBG010000008">
    <property type="protein sequence ID" value="KAL3727343.1"/>
    <property type="molecule type" value="Genomic_DNA"/>
</dbReference>
<dbReference type="InterPro" id="IPR029058">
    <property type="entry name" value="AB_hydrolase_fold"/>
</dbReference>
<gene>
    <name evidence="1" type="ORF">ACJRO7_032128</name>
</gene>
<protein>
    <recommendedName>
        <fullName evidence="3">Alpha/beta hydrolase fold-3 domain-containing protein</fullName>
    </recommendedName>
</protein>
<dbReference type="Proteomes" id="UP001634007">
    <property type="component" value="Unassembled WGS sequence"/>
</dbReference>
<dbReference type="SUPFAM" id="SSF53474">
    <property type="entry name" value="alpha/beta-Hydrolases"/>
    <property type="match status" value="1"/>
</dbReference>
<sequence length="102" mass="11431">MSSKEIVRQFLNLICIDSDGKLVRLVGFPFAPPSPDGDQQFNVLSKDVAISTNSKISARLYLPDRNTKLPTLTYFHGGKFCLESAFSSLTLLRQPPHRRGQH</sequence>
<comment type="caution">
    <text evidence="1">The sequence shown here is derived from an EMBL/GenBank/DDBJ whole genome shotgun (WGS) entry which is preliminary data.</text>
</comment>
<dbReference type="Gene3D" id="3.40.50.1820">
    <property type="entry name" value="alpha/beta hydrolase"/>
    <property type="match status" value="1"/>
</dbReference>
<evidence type="ECO:0000313" key="2">
    <source>
        <dbReference type="Proteomes" id="UP001634007"/>
    </source>
</evidence>
<evidence type="ECO:0000313" key="1">
    <source>
        <dbReference type="EMBL" id="KAL3727343.1"/>
    </source>
</evidence>
<keyword evidence="2" id="KW-1185">Reference proteome</keyword>
<dbReference type="AlphaFoldDB" id="A0ABD3JMB0"/>
<reference evidence="1 2" key="1">
    <citation type="submission" date="2024-11" db="EMBL/GenBank/DDBJ databases">
        <title>Chromosome-level genome assembly of Eucalyptus globulus Labill. provides insights into its genome evolution.</title>
        <authorList>
            <person name="Li X."/>
        </authorList>
    </citation>
    <scope>NUCLEOTIDE SEQUENCE [LARGE SCALE GENOMIC DNA]</scope>
    <source>
        <strain evidence="1">CL2024</strain>
        <tissue evidence="1">Fresh tender leaves</tissue>
    </source>
</reference>
<proteinExistence type="predicted"/>
<organism evidence="1 2">
    <name type="scientific">Eucalyptus globulus</name>
    <name type="common">Tasmanian blue gum</name>
    <dbReference type="NCBI Taxonomy" id="34317"/>
    <lineage>
        <taxon>Eukaryota</taxon>
        <taxon>Viridiplantae</taxon>
        <taxon>Streptophyta</taxon>
        <taxon>Embryophyta</taxon>
        <taxon>Tracheophyta</taxon>
        <taxon>Spermatophyta</taxon>
        <taxon>Magnoliopsida</taxon>
        <taxon>eudicotyledons</taxon>
        <taxon>Gunneridae</taxon>
        <taxon>Pentapetalae</taxon>
        <taxon>rosids</taxon>
        <taxon>malvids</taxon>
        <taxon>Myrtales</taxon>
        <taxon>Myrtaceae</taxon>
        <taxon>Myrtoideae</taxon>
        <taxon>Eucalypteae</taxon>
        <taxon>Eucalyptus</taxon>
    </lineage>
</organism>
<accession>A0ABD3JMB0</accession>